<feature type="transmembrane region" description="Helical" evidence="9">
    <location>
        <begin position="6"/>
        <end position="24"/>
    </location>
</feature>
<dbReference type="InterPro" id="IPR038377">
    <property type="entry name" value="Na/Glc_symporter_sf"/>
</dbReference>
<feature type="transmembrane region" description="Helical" evidence="9">
    <location>
        <begin position="75"/>
        <end position="95"/>
    </location>
</feature>
<keyword evidence="4 9" id="KW-0812">Transmembrane</keyword>
<dbReference type="CDD" id="cd10322">
    <property type="entry name" value="SLC5sbd"/>
    <property type="match status" value="1"/>
</dbReference>
<protein>
    <submittedName>
        <fullName evidence="10">Sodium:proline symporter</fullName>
    </submittedName>
</protein>
<dbReference type="PROSITE" id="PS50283">
    <property type="entry name" value="NA_SOLUT_SYMP_3"/>
    <property type="match status" value="1"/>
</dbReference>
<keyword evidence="7 9" id="KW-0472">Membrane</keyword>
<dbReference type="GO" id="GO:0015293">
    <property type="term" value="F:symporter activity"/>
    <property type="evidence" value="ECO:0007669"/>
    <property type="project" value="UniProtKB-KW"/>
</dbReference>
<organism evidence="10 11">
    <name type="scientific">Vibrio lentus</name>
    <dbReference type="NCBI Taxonomy" id="136468"/>
    <lineage>
        <taxon>Bacteria</taxon>
        <taxon>Pseudomonadati</taxon>
        <taxon>Pseudomonadota</taxon>
        <taxon>Gammaproteobacteria</taxon>
        <taxon>Vibrionales</taxon>
        <taxon>Vibrionaceae</taxon>
        <taxon>Vibrio</taxon>
    </lineage>
</organism>
<evidence type="ECO:0000256" key="4">
    <source>
        <dbReference type="ARBA" id="ARBA00022692"/>
    </source>
</evidence>
<proteinExistence type="inferred from homology"/>
<feature type="transmembrane region" description="Helical" evidence="9">
    <location>
        <begin position="304"/>
        <end position="323"/>
    </location>
</feature>
<feature type="transmembrane region" description="Helical" evidence="9">
    <location>
        <begin position="116"/>
        <end position="137"/>
    </location>
</feature>
<dbReference type="PANTHER" id="PTHR48086:SF7">
    <property type="entry name" value="SODIUM-SOLUTE SYMPORTER-RELATED"/>
    <property type="match status" value="1"/>
</dbReference>
<evidence type="ECO:0000256" key="7">
    <source>
        <dbReference type="ARBA" id="ARBA00023136"/>
    </source>
</evidence>
<feature type="transmembrane region" description="Helical" evidence="9">
    <location>
        <begin position="224"/>
        <end position="242"/>
    </location>
</feature>
<evidence type="ECO:0000256" key="5">
    <source>
        <dbReference type="ARBA" id="ARBA00022847"/>
    </source>
</evidence>
<feature type="transmembrane region" description="Helical" evidence="9">
    <location>
        <begin position="417"/>
        <end position="439"/>
    </location>
</feature>
<feature type="transmembrane region" description="Helical" evidence="9">
    <location>
        <begin position="362"/>
        <end position="379"/>
    </location>
</feature>
<sequence>MNSTLFLTGFGVYVCFLIWLGWFVSRNQKSGEDFLLGGRGLPMFLVLGTTVATMVGTGSSMGAVGFGYANGWAGALYGIGGAIGILLLALWFAPVRKLNFMTMSEELAYYVGANRIVKNVVGVLIFVASIGWLGAHILGGGMYLAWIADIDLNLAKIIIAAAFTIYVVIGGYTAVVWTDTIQAIILFAGFILMAVMSVDYIGGMDNLYAAMDPAATSFLAIDKLGLLPAVSLAVVISVGVLATPSFRQRIYSGKDVSTVRRSFVASGVLYLFFSIIPAIIPAIIGMAAHAIDPSLDNANYSFPYVAATVLPVGVGMIVLIAGLSATMSSASSDAIAGVSILLRDVYVMFTGRVPNKESMVNYSRLALIVVIGFALLFALTSNDIIGYITKMISTVMSGMFVCGMLGRFWKRYNWQGALATLAGASVASFVVMLNAGYTAFWGNPVIPSCLVALTAGVLVSLCTPANQVTPEMAKAILDDERALMEMELSDSGVLEEDASSQRPANQTS</sequence>
<feature type="transmembrane region" description="Helical" evidence="9">
    <location>
        <begin position="157"/>
        <end position="177"/>
    </location>
</feature>
<dbReference type="Proteomes" id="UP000235778">
    <property type="component" value="Unassembled WGS sequence"/>
</dbReference>
<evidence type="ECO:0000256" key="3">
    <source>
        <dbReference type="ARBA" id="ARBA00022448"/>
    </source>
</evidence>
<evidence type="ECO:0000313" key="10">
    <source>
        <dbReference type="EMBL" id="PME56355.1"/>
    </source>
</evidence>
<gene>
    <name evidence="10" type="ORF">BCV30_19160</name>
</gene>
<feature type="transmembrane region" description="Helical" evidence="9">
    <location>
        <begin position="44"/>
        <end position="69"/>
    </location>
</feature>
<accession>A0A2N7BIU5</accession>
<evidence type="ECO:0000256" key="9">
    <source>
        <dbReference type="SAM" id="Phobius"/>
    </source>
</evidence>
<dbReference type="AlphaFoldDB" id="A0A2N7BIU5"/>
<dbReference type="InterPro" id="IPR050277">
    <property type="entry name" value="Sodium:Solute_Symporter"/>
</dbReference>
<feature type="transmembrane region" description="Helical" evidence="9">
    <location>
        <begin position="445"/>
        <end position="465"/>
    </location>
</feature>
<keyword evidence="6 9" id="KW-1133">Transmembrane helix</keyword>
<evidence type="ECO:0000256" key="8">
    <source>
        <dbReference type="RuleBase" id="RU362091"/>
    </source>
</evidence>
<evidence type="ECO:0000256" key="2">
    <source>
        <dbReference type="ARBA" id="ARBA00006434"/>
    </source>
</evidence>
<dbReference type="InterPro" id="IPR001734">
    <property type="entry name" value="Na/solute_symporter"/>
</dbReference>
<dbReference type="Gene3D" id="1.20.1730.10">
    <property type="entry name" value="Sodium/glucose cotransporter"/>
    <property type="match status" value="1"/>
</dbReference>
<dbReference type="GO" id="GO:0005886">
    <property type="term" value="C:plasma membrane"/>
    <property type="evidence" value="ECO:0007669"/>
    <property type="project" value="TreeGrafter"/>
</dbReference>
<dbReference type="PANTHER" id="PTHR48086">
    <property type="entry name" value="SODIUM/PROLINE SYMPORTER-RELATED"/>
    <property type="match status" value="1"/>
</dbReference>
<comment type="caution">
    <text evidence="10">The sequence shown here is derived from an EMBL/GenBank/DDBJ whole genome shotgun (WGS) entry which is preliminary data.</text>
</comment>
<dbReference type="Pfam" id="PF00474">
    <property type="entry name" value="SSF"/>
    <property type="match status" value="1"/>
</dbReference>
<evidence type="ECO:0000256" key="1">
    <source>
        <dbReference type="ARBA" id="ARBA00004141"/>
    </source>
</evidence>
<feature type="transmembrane region" description="Helical" evidence="9">
    <location>
        <begin position="184"/>
        <end position="204"/>
    </location>
</feature>
<comment type="subcellular location">
    <subcellularLocation>
        <location evidence="1">Membrane</location>
        <topology evidence="1">Multi-pass membrane protein</topology>
    </subcellularLocation>
</comment>
<dbReference type="EMBL" id="MCSI01000178">
    <property type="protein sequence ID" value="PME56355.1"/>
    <property type="molecule type" value="Genomic_DNA"/>
</dbReference>
<evidence type="ECO:0000256" key="6">
    <source>
        <dbReference type="ARBA" id="ARBA00022989"/>
    </source>
</evidence>
<keyword evidence="5" id="KW-0769">Symport</keyword>
<dbReference type="RefSeq" id="WP_102269912.1">
    <property type="nucleotide sequence ID" value="NZ_MCSH01000201.1"/>
</dbReference>
<feature type="transmembrane region" description="Helical" evidence="9">
    <location>
        <begin position="385"/>
        <end position="405"/>
    </location>
</feature>
<evidence type="ECO:0000313" key="11">
    <source>
        <dbReference type="Proteomes" id="UP000235778"/>
    </source>
</evidence>
<reference evidence="11" key="1">
    <citation type="submission" date="2016-07" db="EMBL/GenBank/DDBJ databases">
        <title>Nontailed viruses are major unrecognized killers of bacteria in the ocean.</title>
        <authorList>
            <person name="Kauffman K."/>
            <person name="Hussain F."/>
            <person name="Yang J."/>
            <person name="Arevalo P."/>
            <person name="Brown J."/>
            <person name="Cutler M."/>
            <person name="Kelly L."/>
            <person name="Polz M.F."/>
        </authorList>
    </citation>
    <scope>NUCLEOTIDE SEQUENCE [LARGE SCALE GENOMIC DNA]</scope>
    <source>
        <strain evidence="11">10N.286.55.C1</strain>
    </source>
</reference>
<keyword evidence="3" id="KW-0813">Transport</keyword>
<name>A0A2N7BIU5_9VIBR</name>
<comment type="similarity">
    <text evidence="2 8">Belongs to the sodium:solute symporter (SSF) (TC 2.A.21) family.</text>
</comment>
<feature type="transmembrane region" description="Helical" evidence="9">
    <location>
        <begin position="263"/>
        <end position="284"/>
    </location>
</feature>